<name>A0A1H9UWZ6_BUTFI</name>
<keyword evidence="2" id="KW-0808">Transferase</keyword>
<dbReference type="InterPro" id="IPR038063">
    <property type="entry name" value="Transpep_catalytic_dom"/>
</dbReference>
<evidence type="ECO:0000259" key="8">
    <source>
        <dbReference type="PROSITE" id="PS52029"/>
    </source>
</evidence>
<dbReference type="Gene3D" id="2.40.440.10">
    <property type="entry name" value="L,D-transpeptidase catalytic domain-like"/>
    <property type="match status" value="1"/>
</dbReference>
<dbReference type="eggNOG" id="COG1376">
    <property type="taxonomic scope" value="Bacteria"/>
</dbReference>
<dbReference type="Pfam" id="PF03734">
    <property type="entry name" value="YkuD"/>
    <property type="match status" value="1"/>
</dbReference>
<dbReference type="GO" id="GO:0071972">
    <property type="term" value="F:peptidoglycan L,D-transpeptidase activity"/>
    <property type="evidence" value="ECO:0007669"/>
    <property type="project" value="TreeGrafter"/>
</dbReference>
<keyword evidence="4 6" id="KW-0573">Peptidoglycan synthesis</keyword>
<dbReference type="SUPFAM" id="SSF143985">
    <property type="entry name" value="L,D-transpeptidase pre-catalytic domain-like"/>
    <property type="match status" value="1"/>
</dbReference>
<keyword evidence="7" id="KW-0812">Transmembrane</keyword>
<feature type="active site" description="Nucleophile" evidence="6">
    <location>
        <position position="475"/>
    </location>
</feature>
<gene>
    <name evidence="9" type="ORF">SAMN04487884_12025</name>
</gene>
<reference evidence="9 10" key="1">
    <citation type="submission" date="2016-10" db="EMBL/GenBank/DDBJ databases">
        <authorList>
            <person name="de Groot N.N."/>
        </authorList>
    </citation>
    <scope>NUCLEOTIDE SEQUENCE [LARGE SCALE GENOMIC DNA]</scope>
    <source>
        <strain evidence="9 10">AR40</strain>
    </source>
</reference>
<dbReference type="GO" id="GO:0018104">
    <property type="term" value="P:peptidoglycan-protein cross-linking"/>
    <property type="evidence" value="ECO:0007669"/>
    <property type="project" value="TreeGrafter"/>
</dbReference>
<proteinExistence type="predicted"/>
<keyword evidence="7" id="KW-0472">Membrane</keyword>
<feature type="active site" description="Proton donor/acceptor" evidence="6">
    <location>
        <position position="454"/>
    </location>
</feature>
<dbReference type="EMBL" id="FOGJ01000020">
    <property type="protein sequence ID" value="SES14070.1"/>
    <property type="molecule type" value="Genomic_DNA"/>
</dbReference>
<dbReference type="Gene3D" id="3.10.20.800">
    <property type="match status" value="1"/>
</dbReference>
<dbReference type="InterPro" id="IPR038054">
    <property type="entry name" value="LD_TPept-like_central_sf"/>
</dbReference>
<feature type="domain" description="L,D-TPase catalytic" evidence="8">
    <location>
        <begin position="380"/>
        <end position="499"/>
    </location>
</feature>
<keyword evidence="7" id="KW-1133">Transmembrane helix</keyword>
<sequence length="499" mass="55662">MKTIIKWSSGILIGIVIVAAAIYMALAVYYHDRFAFGTWAQGHYITGLSVSKAAELLNSEYEPCDITVTDLEGQKYIVRASDIDIKADYTKSLQAAFDNQNVISWIYHLVNGKELVVAADITFDKEKLQNIVSSWSMFDLKEEDRTIEIVNIVDEGYQLIDTTGDVPVYDEILKQVEIALRSGSSDLDLGFLDTCYKDLELTDEMKSVRKTFEKISKIQDIGIVYKFGDDEIELSGSFMSSAIVTEDMAPDLKSQKPKKNQPGSGNFIVGGKETSFPKEYYIENGFAVDNAGNIIVSESALYEGVQELCGQYSTVGGSRSFYTSRGKTITIDGGTYGNKIDSNTEFEYLISSIIKGTKETHEPTYEQVAASKGSDDIGNTYVEISIEDQHLYYYKDGILMLSCDIVTGNVARGRDTPTGVFYVYGKARNRYLRGRGYVSFVKFWMPVYKGVGMHDASWRDEFGGDIYQNEGSHGCINLPTDKAEELYGYVEIGTPVVIY</sequence>
<dbReference type="InterPro" id="IPR005490">
    <property type="entry name" value="LD_TPept_cat_dom"/>
</dbReference>
<dbReference type="PANTHER" id="PTHR30582">
    <property type="entry name" value="L,D-TRANSPEPTIDASE"/>
    <property type="match status" value="1"/>
</dbReference>
<evidence type="ECO:0000256" key="5">
    <source>
        <dbReference type="ARBA" id="ARBA00023316"/>
    </source>
</evidence>
<protein>
    <submittedName>
        <fullName evidence="9">Lipoprotein-anchoring transpeptidase ErfK/SrfK</fullName>
    </submittedName>
</protein>
<evidence type="ECO:0000256" key="2">
    <source>
        <dbReference type="ARBA" id="ARBA00022679"/>
    </source>
</evidence>
<dbReference type="GO" id="GO:0071555">
    <property type="term" value="P:cell wall organization"/>
    <property type="evidence" value="ECO:0007669"/>
    <property type="project" value="UniProtKB-UniRule"/>
</dbReference>
<dbReference type="SUPFAM" id="SSF141523">
    <property type="entry name" value="L,D-transpeptidase catalytic domain-like"/>
    <property type="match status" value="1"/>
</dbReference>
<dbReference type="OrthoDB" id="3176960at2"/>
<dbReference type="AlphaFoldDB" id="A0A1H9UWZ6"/>
<dbReference type="PROSITE" id="PS52029">
    <property type="entry name" value="LD_TPASE"/>
    <property type="match status" value="1"/>
</dbReference>
<dbReference type="Proteomes" id="UP000182584">
    <property type="component" value="Unassembled WGS sequence"/>
</dbReference>
<evidence type="ECO:0000256" key="3">
    <source>
        <dbReference type="ARBA" id="ARBA00022960"/>
    </source>
</evidence>
<feature type="transmembrane region" description="Helical" evidence="7">
    <location>
        <begin position="12"/>
        <end position="30"/>
    </location>
</feature>
<evidence type="ECO:0000256" key="1">
    <source>
        <dbReference type="ARBA" id="ARBA00004752"/>
    </source>
</evidence>
<dbReference type="RefSeq" id="WP_081357141.1">
    <property type="nucleotide sequence ID" value="NZ_FOGJ01000020.1"/>
</dbReference>
<evidence type="ECO:0000256" key="7">
    <source>
        <dbReference type="SAM" id="Phobius"/>
    </source>
</evidence>
<dbReference type="CDD" id="cd16913">
    <property type="entry name" value="YkuD_like"/>
    <property type="match status" value="1"/>
</dbReference>
<keyword evidence="9" id="KW-0449">Lipoprotein</keyword>
<keyword evidence="3 6" id="KW-0133">Cell shape</keyword>
<keyword evidence="5 6" id="KW-0961">Cell wall biogenesis/degradation</keyword>
<evidence type="ECO:0000256" key="6">
    <source>
        <dbReference type="PROSITE-ProRule" id="PRU01373"/>
    </source>
</evidence>
<accession>A0A1H9UWZ6</accession>
<evidence type="ECO:0000313" key="10">
    <source>
        <dbReference type="Proteomes" id="UP000182584"/>
    </source>
</evidence>
<dbReference type="GO" id="GO:0008360">
    <property type="term" value="P:regulation of cell shape"/>
    <property type="evidence" value="ECO:0007669"/>
    <property type="project" value="UniProtKB-UniRule"/>
</dbReference>
<dbReference type="GO" id="GO:0005576">
    <property type="term" value="C:extracellular region"/>
    <property type="evidence" value="ECO:0007669"/>
    <property type="project" value="TreeGrafter"/>
</dbReference>
<dbReference type="PANTHER" id="PTHR30582:SF33">
    <property type="entry name" value="EXPORTED PROTEIN"/>
    <property type="match status" value="1"/>
</dbReference>
<dbReference type="UniPathway" id="UPA00219"/>
<organism evidence="9 10">
    <name type="scientific">Butyrivibrio fibrisolvens</name>
    <dbReference type="NCBI Taxonomy" id="831"/>
    <lineage>
        <taxon>Bacteria</taxon>
        <taxon>Bacillati</taxon>
        <taxon>Bacillota</taxon>
        <taxon>Clostridia</taxon>
        <taxon>Lachnospirales</taxon>
        <taxon>Lachnospiraceae</taxon>
        <taxon>Butyrivibrio</taxon>
    </lineage>
</organism>
<dbReference type="GO" id="GO:0016740">
    <property type="term" value="F:transferase activity"/>
    <property type="evidence" value="ECO:0007669"/>
    <property type="project" value="UniProtKB-KW"/>
</dbReference>
<comment type="pathway">
    <text evidence="1 6">Cell wall biogenesis; peptidoglycan biosynthesis.</text>
</comment>
<evidence type="ECO:0000313" key="9">
    <source>
        <dbReference type="EMBL" id="SES14070.1"/>
    </source>
</evidence>
<dbReference type="InterPro" id="IPR050979">
    <property type="entry name" value="LD-transpeptidase"/>
</dbReference>
<evidence type="ECO:0000256" key="4">
    <source>
        <dbReference type="ARBA" id="ARBA00022984"/>
    </source>
</evidence>